<evidence type="ECO:0000259" key="4">
    <source>
        <dbReference type="Pfam" id="PF14492"/>
    </source>
</evidence>
<dbReference type="PANTHER" id="PTHR42908">
    <property type="entry name" value="TRANSLATION ELONGATION FACTOR-RELATED"/>
    <property type="match status" value="1"/>
</dbReference>
<dbReference type="SUPFAM" id="SSF54211">
    <property type="entry name" value="Ribosomal protein S5 domain 2-like"/>
    <property type="match status" value="1"/>
</dbReference>
<dbReference type="InterPro" id="IPR041095">
    <property type="entry name" value="EFG_II"/>
</dbReference>
<dbReference type="FunFam" id="3.90.1430.10:FF:000002">
    <property type="entry name" value="Elongation factor like GTPase 1"/>
    <property type="match status" value="1"/>
</dbReference>
<dbReference type="Gene3D" id="3.30.230.10">
    <property type="match status" value="1"/>
</dbReference>
<feature type="domain" description="Elongation factor-like GTPase 1" evidence="5">
    <location>
        <begin position="488"/>
        <end position="576"/>
    </location>
</feature>
<evidence type="ECO:0000313" key="8">
    <source>
        <dbReference type="Proteomes" id="UP000663874"/>
    </source>
</evidence>
<dbReference type="Proteomes" id="UP000663874">
    <property type="component" value="Unassembled WGS sequence"/>
</dbReference>
<dbReference type="InterPro" id="IPR056752">
    <property type="entry name" value="EFL1"/>
</dbReference>
<dbReference type="GO" id="GO:0043022">
    <property type="term" value="F:ribosome binding"/>
    <property type="evidence" value="ECO:0007669"/>
    <property type="project" value="TreeGrafter"/>
</dbReference>
<evidence type="ECO:0000256" key="2">
    <source>
        <dbReference type="ARBA" id="ARBA00023134"/>
    </source>
</evidence>
<feature type="non-terminal residue" evidence="7">
    <location>
        <position position="1"/>
    </location>
</feature>
<dbReference type="EMBL" id="CAJOBE010014325">
    <property type="protein sequence ID" value="CAF4176710.1"/>
    <property type="molecule type" value="Genomic_DNA"/>
</dbReference>
<dbReference type="GO" id="GO:0003924">
    <property type="term" value="F:GTPase activity"/>
    <property type="evidence" value="ECO:0007669"/>
    <property type="project" value="TreeGrafter"/>
</dbReference>
<dbReference type="FunFam" id="3.30.70.870:FF:000002">
    <property type="entry name" value="Translation elongation factor 2"/>
    <property type="match status" value="1"/>
</dbReference>
<dbReference type="SUPFAM" id="SSF50447">
    <property type="entry name" value="Translation proteins"/>
    <property type="match status" value="1"/>
</dbReference>
<dbReference type="CDD" id="cd16268">
    <property type="entry name" value="EF2_II"/>
    <property type="match status" value="1"/>
</dbReference>
<keyword evidence="2" id="KW-0342">GTP-binding</keyword>
<evidence type="ECO:0000313" key="7">
    <source>
        <dbReference type="EMBL" id="CAF4176710.1"/>
    </source>
</evidence>
<dbReference type="InterPro" id="IPR035647">
    <property type="entry name" value="EFG_III/V"/>
</dbReference>
<comment type="caution">
    <text evidence="7">The sequence shown here is derived from an EMBL/GenBank/DDBJ whole genome shotgun (WGS) entry which is preliminary data.</text>
</comment>
<accession>A0A819ZM82</accession>
<evidence type="ECO:0000313" key="6">
    <source>
        <dbReference type="EMBL" id="CAF1534361.1"/>
    </source>
</evidence>
<dbReference type="SUPFAM" id="SSF54980">
    <property type="entry name" value="EF-G C-terminal domain-like"/>
    <property type="match status" value="1"/>
</dbReference>
<evidence type="ECO:0000259" key="5">
    <source>
        <dbReference type="Pfam" id="PF25118"/>
    </source>
</evidence>
<evidence type="ECO:0000256" key="1">
    <source>
        <dbReference type="ARBA" id="ARBA00022741"/>
    </source>
</evidence>
<name>A0A819ZM82_9BILA</name>
<dbReference type="InterPro" id="IPR009000">
    <property type="entry name" value="Transl_B-barrel_sf"/>
</dbReference>
<dbReference type="InterPro" id="IPR014721">
    <property type="entry name" value="Ribsml_uS5_D2-typ_fold_subgr"/>
</dbReference>
<organism evidence="7 8">
    <name type="scientific">Rotaria sordida</name>
    <dbReference type="NCBI Taxonomy" id="392033"/>
    <lineage>
        <taxon>Eukaryota</taxon>
        <taxon>Metazoa</taxon>
        <taxon>Spiralia</taxon>
        <taxon>Gnathifera</taxon>
        <taxon>Rotifera</taxon>
        <taxon>Eurotatoria</taxon>
        <taxon>Bdelloidea</taxon>
        <taxon>Philodinida</taxon>
        <taxon>Philodinidae</taxon>
        <taxon>Rotaria</taxon>
    </lineage>
</organism>
<dbReference type="SUPFAM" id="SSF52540">
    <property type="entry name" value="P-loop containing nucleoside triphosphate hydrolases"/>
    <property type="match status" value="1"/>
</dbReference>
<evidence type="ECO:0000256" key="3">
    <source>
        <dbReference type="SAM" id="MobiDB-lite"/>
    </source>
</evidence>
<dbReference type="GO" id="GO:0042256">
    <property type="term" value="P:cytosolic ribosome assembly"/>
    <property type="evidence" value="ECO:0007669"/>
    <property type="project" value="TreeGrafter"/>
</dbReference>
<dbReference type="GO" id="GO:1990904">
    <property type="term" value="C:ribonucleoprotein complex"/>
    <property type="evidence" value="ECO:0007669"/>
    <property type="project" value="TreeGrafter"/>
</dbReference>
<dbReference type="Gene3D" id="3.90.1430.10">
    <property type="entry name" value="Yeast translation eEF2 (G' domain)"/>
    <property type="match status" value="1"/>
</dbReference>
<proteinExistence type="predicted"/>
<dbReference type="GO" id="GO:0005829">
    <property type="term" value="C:cytosol"/>
    <property type="evidence" value="ECO:0007669"/>
    <property type="project" value="TreeGrafter"/>
</dbReference>
<dbReference type="GO" id="GO:0005525">
    <property type="term" value="F:GTP binding"/>
    <property type="evidence" value="ECO:0007669"/>
    <property type="project" value="UniProtKB-KW"/>
</dbReference>
<feature type="compositionally biased region" description="Basic and acidic residues" evidence="3">
    <location>
        <begin position="229"/>
        <end position="241"/>
    </location>
</feature>
<dbReference type="Pfam" id="PF25118">
    <property type="entry name" value="EFL1"/>
    <property type="match status" value="1"/>
</dbReference>
<dbReference type="PANTHER" id="PTHR42908:SF3">
    <property type="entry name" value="ELONGATION FACTOR-LIKE GTPASE 1"/>
    <property type="match status" value="1"/>
</dbReference>
<gene>
    <name evidence="7" type="ORF">FNK824_LOCUS34988</name>
    <name evidence="6" type="ORF">SEV965_LOCUS37725</name>
</gene>
<dbReference type="Pfam" id="PF14492">
    <property type="entry name" value="EFG_III"/>
    <property type="match status" value="1"/>
</dbReference>
<feature type="compositionally biased region" description="Low complexity" evidence="3">
    <location>
        <begin position="210"/>
        <end position="221"/>
    </location>
</feature>
<feature type="domain" description="Elongation Factor G" evidence="4">
    <location>
        <begin position="358"/>
        <end position="420"/>
    </location>
</feature>
<dbReference type="Gene3D" id="3.30.70.870">
    <property type="entry name" value="Elongation Factor G (Translational Gtpase), domain 3"/>
    <property type="match status" value="1"/>
</dbReference>
<dbReference type="AlphaFoldDB" id="A0A819ZM82"/>
<reference evidence="7" key="1">
    <citation type="submission" date="2021-02" db="EMBL/GenBank/DDBJ databases">
        <authorList>
            <person name="Nowell W R."/>
        </authorList>
    </citation>
    <scope>NUCLEOTIDE SEQUENCE</scope>
</reference>
<feature type="region of interest" description="Disordered" evidence="3">
    <location>
        <begin position="651"/>
        <end position="671"/>
    </location>
</feature>
<dbReference type="Gene3D" id="2.40.30.10">
    <property type="entry name" value="Translation factors"/>
    <property type="match status" value="1"/>
</dbReference>
<protein>
    <submittedName>
        <fullName evidence="7">Uncharacterized protein</fullName>
    </submittedName>
</protein>
<dbReference type="Proteomes" id="UP000663889">
    <property type="component" value="Unassembled WGS sequence"/>
</dbReference>
<dbReference type="InterPro" id="IPR027417">
    <property type="entry name" value="P-loop_NTPase"/>
</dbReference>
<keyword evidence="1" id="KW-0547">Nucleotide-binding</keyword>
<feature type="region of interest" description="Disordered" evidence="3">
    <location>
        <begin position="202"/>
        <end position="241"/>
    </location>
</feature>
<feature type="compositionally biased region" description="Polar residues" evidence="3">
    <location>
        <begin position="659"/>
        <end position="671"/>
    </location>
</feature>
<dbReference type="InterPro" id="IPR020568">
    <property type="entry name" value="Ribosomal_Su5_D2-typ_SF"/>
</dbReference>
<sequence>IHHFADLYAKKLSVKREILMKTLWGDYYFDEKTKRVCKGAQSKGQKPMFVQFILENLWSVYEAIIIRPDNEKLEKIATSIGATLTPRDIQHTDPSVPLHLIFNQWLPIASAVFDIVVVQVPNPKALNIEKIEQLMCNKSRRFDTLLSETQQLKQAFINCSSDDQEPVIIYVSKLFYVNKNALSQNRHKSLTAEDIAQERELIKQKEAEETTTTNEELTNETVENDDQSTTEKDVGDSIKTESNENMNENVFLAFARVYSRRLKREQKIFVLSPCHDPTLFVGKNLNEVSAHSISHHVREFIVQDLYLMMGREFTLLDQVPAGNIVAIGQLDSLVLKSATLSTNIFCPSFPGLQFEASSIVRVAIKPKDSSQMEQLQHGMHLLNQADPFVKYTLKDTSEYILSTAGEEHLQRCIDDLTKIYARVEINVSTPIIPFHETIIAPPKVDFLNESLANQQQQFESNKTIEERLPWNGLVELSTPNGQCTFQIRAVELSDDIALLLKIHSKLLAVIEEAQGRDNRKVTVQLNDQTLDQIRQLRERLNEKFIAANGNIWNSNTVDEIWSFGPDKCGSNLLINRIQNSIYKQHGLSIWSIALNNQTKMDTNTTFTKDDYDLSIIKEFQLATANGFLCADPVEGVAFVIERWTINKIVNNENNDEQQETSGINNTDSAATTATINPVDEIESLIETMGITTEESSTLYIQQKPHLVIDKSKVVIKHESFSDQIISTIREACRIAYYNRVPFVEIDDPNNLKVDFNRSKICYTTIFTDALSTCRGFLITGNIGEQPFVYLAHRSKTYEPPSFTPSSTLIELLEDLTDDMTMKIFNNPPPNTKKN</sequence>
<dbReference type="EMBL" id="CAJNOU010008104">
    <property type="protein sequence ID" value="CAF1534361.1"/>
    <property type="molecule type" value="Genomic_DNA"/>
</dbReference>